<name>A0ABD1UVJ7_9LAMI</name>
<sequence length="156" mass="18150">MEKEMQDHEAEGNENSENPQKFEAASGKRGVNEEKMNDPSVIVGIDKSRKDENLKAEKDCRICHLGNEKNYIRELRSHFTWLRLQRRIGLCEICGKTVKNITNNLEDNSIFMMEWNEMRLAATTLDTSQESSHRGTNEDIIVKPLKSIRKKERKED</sequence>
<keyword evidence="3" id="KW-1185">Reference proteome</keyword>
<feature type="region of interest" description="Disordered" evidence="1">
    <location>
        <begin position="1"/>
        <end position="44"/>
    </location>
</feature>
<accession>A0ABD1UVJ7</accession>
<dbReference type="Proteomes" id="UP001604277">
    <property type="component" value="Unassembled WGS sequence"/>
</dbReference>
<reference evidence="3" key="1">
    <citation type="submission" date="2024-07" db="EMBL/GenBank/DDBJ databases">
        <title>Two chromosome-level genome assemblies of Korean endemic species Abeliophyllum distichum and Forsythia ovata (Oleaceae).</title>
        <authorList>
            <person name="Jang H."/>
        </authorList>
    </citation>
    <scope>NUCLEOTIDE SEQUENCE [LARGE SCALE GENOMIC DNA]</scope>
</reference>
<evidence type="ECO:0000256" key="1">
    <source>
        <dbReference type="SAM" id="MobiDB-lite"/>
    </source>
</evidence>
<gene>
    <name evidence="2" type="ORF">Fot_21640</name>
</gene>
<feature type="compositionally biased region" description="Basic and acidic residues" evidence="1">
    <location>
        <begin position="1"/>
        <end position="11"/>
    </location>
</feature>
<dbReference type="AlphaFoldDB" id="A0ABD1UVJ7"/>
<proteinExistence type="predicted"/>
<organism evidence="2 3">
    <name type="scientific">Forsythia ovata</name>
    <dbReference type="NCBI Taxonomy" id="205694"/>
    <lineage>
        <taxon>Eukaryota</taxon>
        <taxon>Viridiplantae</taxon>
        <taxon>Streptophyta</taxon>
        <taxon>Embryophyta</taxon>
        <taxon>Tracheophyta</taxon>
        <taxon>Spermatophyta</taxon>
        <taxon>Magnoliopsida</taxon>
        <taxon>eudicotyledons</taxon>
        <taxon>Gunneridae</taxon>
        <taxon>Pentapetalae</taxon>
        <taxon>asterids</taxon>
        <taxon>lamiids</taxon>
        <taxon>Lamiales</taxon>
        <taxon>Oleaceae</taxon>
        <taxon>Forsythieae</taxon>
        <taxon>Forsythia</taxon>
    </lineage>
</organism>
<protein>
    <submittedName>
        <fullName evidence="2">Uncharacterized protein</fullName>
    </submittedName>
</protein>
<evidence type="ECO:0000313" key="3">
    <source>
        <dbReference type="Proteomes" id="UP001604277"/>
    </source>
</evidence>
<dbReference type="EMBL" id="JBFOLJ010000006">
    <property type="protein sequence ID" value="KAL2529039.1"/>
    <property type="molecule type" value="Genomic_DNA"/>
</dbReference>
<comment type="caution">
    <text evidence="2">The sequence shown here is derived from an EMBL/GenBank/DDBJ whole genome shotgun (WGS) entry which is preliminary data.</text>
</comment>
<evidence type="ECO:0000313" key="2">
    <source>
        <dbReference type="EMBL" id="KAL2529039.1"/>
    </source>
</evidence>